<dbReference type="EMBL" id="JAXUIA010000016">
    <property type="protein sequence ID" value="MEA0978659.1"/>
    <property type="molecule type" value="Genomic_DNA"/>
</dbReference>
<gene>
    <name evidence="1" type="ORF">U6C28_20380</name>
</gene>
<protein>
    <submittedName>
        <fullName evidence="1">Uncharacterized protein</fullName>
    </submittedName>
</protein>
<evidence type="ECO:0000313" key="1">
    <source>
        <dbReference type="EMBL" id="MEA0978659.1"/>
    </source>
</evidence>
<comment type="caution">
    <text evidence="1">The sequence shown here is derived from an EMBL/GenBank/DDBJ whole genome shotgun (WGS) entry which is preliminary data.</text>
</comment>
<keyword evidence="2" id="KW-1185">Reference proteome</keyword>
<evidence type="ECO:0000313" key="2">
    <source>
        <dbReference type="Proteomes" id="UP001289615"/>
    </source>
</evidence>
<organism evidence="1 2">
    <name type="scientific">Lysinibacillus irui</name>
    <dbReference type="NCBI Taxonomy" id="2998077"/>
    <lineage>
        <taxon>Bacteria</taxon>
        <taxon>Bacillati</taxon>
        <taxon>Bacillota</taxon>
        <taxon>Bacilli</taxon>
        <taxon>Bacillales</taxon>
        <taxon>Bacillaceae</taxon>
        <taxon>Lysinibacillus</taxon>
    </lineage>
</organism>
<name>A0ABU5NRR4_9BACI</name>
<dbReference type="RefSeq" id="WP_322611464.1">
    <property type="nucleotide sequence ID" value="NZ_JAXLNX010000009.1"/>
</dbReference>
<sequence length="87" mass="10153">MNFYFQDFASDLVEFEIIRNLEVVGTTRGLFNRESGSDVWQLYPDAKIQTGDILRDTKRSKSYQINNFELDSFAGSDFYQVFFTVIS</sequence>
<reference evidence="1 2" key="1">
    <citation type="submission" date="2023-12" db="EMBL/GenBank/DDBJ databases">
        <title>Genome comparison identifies genes involved in endophytic behavior of Lysinibacillus irui and provides insights into its role as a plant-growth promoting bacterium.</title>
        <authorList>
            <person name="Hilario S."/>
            <person name="Matos I."/>
            <person name="Goncalves M.F.M."/>
            <person name="Pardo C.A."/>
            <person name="Santos M.J."/>
        </authorList>
    </citation>
    <scope>NUCLEOTIDE SEQUENCE [LARGE SCALE GENOMIC DNA]</scope>
    <source>
        <strain evidence="1 2">B3</strain>
    </source>
</reference>
<dbReference type="Proteomes" id="UP001289615">
    <property type="component" value="Unassembled WGS sequence"/>
</dbReference>
<proteinExistence type="predicted"/>
<accession>A0ABU5NRR4</accession>